<accession>A0ABY9TMY5</accession>
<sequence length="276" mass="30255">MSYDKSVSDHYQHGNLLNAIEAALPALGKTTENITIADLAPVDEFHIGGRLATDHLLEQLNFSEQDQLLDVGCGLGGAARYVATKCKSQVTGIDLTNEYIETGTALCKWVRLESKVTLVQGSALNMPFKNNSFNGAYMLHVGMNIEDKAALFKEIHRVLKPGATFAVYDVMRQSDGDLIYPVPWATNSSTSKLATPEQYQQALTDEGFSIIKETNRHAFSLQFFQQLKAKINADGGPPPLGLHTLMQQSAAYKVKNMVENIGNNLIAPVEIIAEKL</sequence>
<dbReference type="InterPro" id="IPR029063">
    <property type="entry name" value="SAM-dependent_MTases_sf"/>
</dbReference>
<dbReference type="InterPro" id="IPR050447">
    <property type="entry name" value="Erg6_SMT_methyltransf"/>
</dbReference>
<keyword evidence="1" id="KW-0808">Transferase</keyword>
<dbReference type="InterPro" id="IPR013216">
    <property type="entry name" value="Methyltransf_11"/>
</dbReference>
<organism evidence="3 4">
    <name type="scientific">Thalassotalea nanhaiensis</name>
    <dbReference type="NCBI Taxonomy" id="3065648"/>
    <lineage>
        <taxon>Bacteria</taxon>
        <taxon>Pseudomonadati</taxon>
        <taxon>Pseudomonadota</taxon>
        <taxon>Gammaproteobacteria</taxon>
        <taxon>Alteromonadales</taxon>
        <taxon>Colwelliaceae</taxon>
        <taxon>Thalassotalea</taxon>
    </lineage>
</organism>
<dbReference type="RefSeq" id="WP_348389216.1">
    <property type="nucleotide sequence ID" value="NZ_CP134146.1"/>
</dbReference>
<evidence type="ECO:0000259" key="2">
    <source>
        <dbReference type="Pfam" id="PF08241"/>
    </source>
</evidence>
<dbReference type="SUPFAM" id="SSF53335">
    <property type="entry name" value="S-adenosyl-L-methionine-dependent methyltransferases"/>
    <property type="match status" value="1"/>
</dbReference>
<keyword evidence="3" id="KW-0489">Methyltransferase</keyword>
<dbReference type="PANTHER" id="PTHR44068">
    <property type="entry name" value="ZGC:194242"/>
    <property type="match status" value="1"/>
</dbReference>
<dbReference type="Gene3D" id="3.40.50.150">
    <property type="entry name" value="Vaccinia Virus protein VP39"/>
    <property type="match status" value="1"/>
</dbReference>
<dbReference type="Pfam" id="PF08241">
    <property type="entry name" value="Methyltransf_11"/>
    <property type="match status" value="1"/>
</dbReference>
<dbReference type="EMBL" id="CP134146">
    <property type="protein sequence ID" value="WNC70075.1"/>
    <property type="molecule type" value="Genomic_DNA"/>
</dbReference>
<evidence type="ECO:0000313" key="4">
    <source>
        <dbReference type="Proteomes" id="UP001248581"/>
    </source>
</evidence>
<protein>
    <submittedName>
        <fullName evidence="3">Class I SAM-dependent methyltransferase</fullName>
    </submittedName>
</protein>
<reference evidence="4" key="1">
    <citation type="submission" date="2023-09" db="EMBL/GenBank/DDBJ databases">
        <authorList>
            <person name="Li S."/>
            <person name="Li X."/>
            <person name="Zhang C."/>
            <person name="Zhao Z."/>
        </authorList>
    </citation>
    <scope>NUCLEOTIDE SEQUENCE [LARGE SCALE GENOMIC DNA]</scope>
    <source>
        <strain evidence="4">SQ345</strain>
    </source>
</reference>
<name>A0ABY9TMY5_9GAMM</name>
<evidence type="ECO:0000256" key="1">
    <source>
        <dbReference type="ARBA" id="ARBA00022679"/>
    </source>
</evidence>
<gene>
    <name evidence="3" type="ORF">RI845_08035</name>
</gene>
<evidence type="ECO:0000313" key="3">
    <source>
        <dbReference type="EMBL" id="WNC70075.1"/>
    </source>
</evidence>
<dbReference type="GO" id="GO:0008168">
    <property type="term" value="F:methyltransferase activity"/>
    <property type="evidence" value="ECO:0007669"/>
    <property type="project" value="UniProtKB-KW"/>
</dbReference>
<proteinExistence type="predicted"/>
<keyword evidence="4" id="KW-1185">Reference proteome</keyword>
<dbReference type="CDD" id="cd02440">
    <property type="entry name" value="AdoMet_MTases"/>
    <property type="match status" value="1"/>
</dbReference>
<dbReference type="PANTHER" id="PTHR44068:SF11">
    <property type="entry name" value="GERANYL DIPHOSPHATE 2-C-METHYLTRANSFERASE"/>
    <property type="match status" value="1"/>
</dbReference>
<feature type="domain" description="Methyltransferase type 11" evidence="2">
    <location>
        <begin position="69"/>
        <end position="166"/>
    </location>
</feature>
<dbReference type="GO" id="GO:0032259">
    <property type="term" value="P:methylation"/>
    <property type="evidence" value="ECO:0007669"/>
    <property type="project" value="UniProtKB-KW"/>
</dbReference>
<dbReference type="Proteomes" id="UP001248581">
    <property type="component" value="Chromosome"/>
</dbReference>